<dbReference type="RefSeq" id="XP_007405362.1">
    <property type="nucleotide sequence ID" value="XM_007405300.1"/>
</dbReference>
<gene>
    <name evidence="4" type="ORF">MELLADRAFT_102296</name>
</gene>
<dbReference type="AlphaFoldDB" id="F4R7U0"/>
<evidence type="ECO:0008006" key="6">
    <source>
        <dbReference type="Google" id="ProtNLM"/>
    </source>
</evidence>
<dbReference type="eggNOG" id="ENOG502QSQN">
    <property type="taxonomic scope" value="Eukaryota"/>
</dbReference>
<reference evidence="5" key="1">
    <citation type="journal article" date="2011" name="Proc. Natl. Acad. Sci. U.S.A.">
        <title>Obligate biotrophy features unraveled by the genomic analysis of rust fungi.</title>
        <authorList>
            <person name="Duplessis S."/>
            <person name="Cuomo C.A."/>
            <person name="Lin Y.-C."/>
            <person name="Aerts A."/>
            <person name="Tisserant E."/>
            <person name="Veneault-Fourrey C."/>
            <person name="Joly D.L."/>
            <person name="Hacquard S."/>
            <person name="Amselem J."/>
            <person name="Cantarel B.L."/>
            <person name="Chiu R."/>
            <person name="Coutinho P.M."/>
            <person name="Feau N."/>
            <person name="Field M."/>
            <person name="Frey P."/>
            <person name="Gelhaye E."/>
            <person name="Goldberg J."/>
            <person name="Grabherr M.G."/>
            <person name="Kodira C.D."/>
            <person name="Kohler A."/>
            <person name="Kuees U."/>
            <person name="Lindquist E.A."/>
            <person name="Lucas S.M."/>
            <person name="Mago R."/>
            <person name="Mauceli E."/>
            <person name="Morin E."/>
            <person name="Murat C."/>
            <person name="Pangilinan J.L."/>
            <person name="Park R."/>
            <person name="Pearson M."/>
            <person name="Quesneville H."/>
            <person name="Rouhier N."/>
            <person name="Sakthikumar S."/>
            <person name="Salamov A.A."/>
            <person name="Schmutz J."/>
            <person name="Selles B."/>
            <person name="Shapiro H."/>
            <person name="Tanguay P."/>
            <person name="Tuskan G.A."/>
            <person name="Henrissat B."/>
            <person name="Van de Peer Y."/>
            <person name="Rouze P."/>
            <person name="Ellis J.G."/>
            <person name="Dodds P.N."/>
            <person name="Schein J.E."/>
            <person name="Zhong S."/>
            <person name="Hamelin R.C."/>
            <person name="Grigoriev I.V."/>
            <person name="Szabo L.J."/>
            <person name="Martin F."/>
        </authorList>
    </citation>
    <scope>NUCLEOTIDE SEQUENCE [LARGE SCALE GENOMIC DNA]</scope>
    <source>
        <strain evidence="5">98AG31 / pathotype 3-4-7</strain>
    </source>
</reference>
<evidence type="ECO:0000256" key="1">
    <source>
        <dbReference type="ARBA" id="ARBA00007177"/>
    </source>
</evidence>
<evidence type="ECO:0000313" key="5">
    <source>
        <dbReference type="Proteomes" id="UP000001072"/>
    </source>
</evidence>
<name>F4R7U0_MELLP</name>
<evidence type="ECO:0000256" key="3">
    <source>
        <dbReference type="SAM" id="MobiDB-lite"/>
    </source>
</evidence>
<dbReference type="KEGG" id="mlr:MELLADRAFT_102296"/>
<dbReference type="PANTHER" id="PTHR33643">
    <property type="entry name" value="UREASE ACCESSORY PROTEIN D"/>
    <property type="match status" value="1"/>
</dbReference>
<dbReference type="EMBL" id="GL883092">
    <property type="protein sequence ID" value="EGG11727.1"/>
    <property type="molecule type" value="Genomic_DNA"/>
</dbReference>
<dbReference type="PANTHER" id="PTHR33643:SF1">
    <property type="entry name" value="UREASE ACCESSORY PROTEIN D"/>
    <property type="match status" value="1"/>
</dbReference>
<feature type="region of interest" description="Disordered" evidence="3">
    <location>
        <begin position="198"/>
        <end position="220"/>
    </location>
</feature>
<comment type="similarity">
    <text evidence="1">Belongs to the UreD family.</text>
</comment>
<dbReference type="Proteomes" id="UP000001072">
    <property type="component" value="Unassembled WGS sequence"/>
</dbReference>
<evidence type="ECO:0000313" key="4">
    <source>
        <dbReference type="EMBL" id="EGG11727.1"/>
    </source>
</evidence>
<dbReference type="STRING" id="747676.F4R7U0"/>
<dbReference type="HOGENOM" id="CLU_021703_1_1_1"/>
<dbReference type="GeneID" id="18921625"/>
<organism evidence="5">
    <name type="scientific">Melampsora larici-populina (strain 98AG31 / pathotype 3-4-7)</name>
    <name type="common">Poplar leaf rust fungus</name>
    <dbReference type="NCBI Taxonomy" id="747676"/>
    <lineage>
        <taxon>Eukaryota</taxon>
        <taxon>Fungi</taxon>
        <taxon>Dikarya</taxon>
        <taxon>Basidiomycota</taxon>
        <taxon>Pucciniomycotina</taxon>
        <taxon>Pucciniomycetes</taxon>
        <taxon>Pucciniales</taxon>
        <taxon>Melampsoraceae</taxon>
        <taxon>Melampsora</taxon>
    </lineage>
</organism>
<dbReference type="GO" id="GO:0016151">
    <property type="term" value="F:nickel cation binding"/>
    <property type="evidence" value="ECO:0007669"/>
    <property type="project" value="InterPro"/>
</dbReference>
<dbReference type="InterPro" id="IPR002669">
    <property type="entry name" value="UreD"/>
</dbReference>
<keyword evidence="5" id="KW-1185">Reference proteome</keyword>
<accession>F4R7U0</accession>
<dbReference type="OrthoDB" id="5550464at2759"/>
<evidence type="ECO:0000256" key="2">
    <source>
        <dbReference type="ARBA" id="ARBA00023186"/>
    </source>
</evidence>
<dbReference type="FunCoup" id="F4R7U0">
    <property type="interactions" value="20"/>
</dbReference>
<dbReference type="Pfam" id="PF01774">
    <property type="entry name" value="UreD"/>
    <property type="match status" value="1"/>
</dbReference>
<sequence length="372" mass="42574">MFKVEERIEPGNGMIRITSKSYTEDSNSINTKQIKTDLSILKFSYPLKLIPIKSYITRTESKNEDSEEMKSLAVEEEREIQRIYILSYGGGMVNGDLIKLRIELEEETGLVLLTQGSTKVFKQFEPKQNSMTPFKLKSIKSKQIITVNLKANSILISLPSPITTYKSSNFSQSQSFRLANQTCSLLILDWLTTGRKHFKKPTKHPSESESKEEGKEGKGEEWEFEQYKSINSFYLQDTLILKDSLTLRPSQENGTSSHQRFSILLTIYLITSSLSSHETLHSLHHHFESLQQSTKPTHIVNHHSNTHQPDQLVWSYTQIPLDSVDQTLNDGIKIGLIKCIGNDYIEINQWVSQNLTSIQPLIGLDLYQNAFR</sequence>
<feature type="compositionally biased region" description="Basic and acidic residues" evidence="3">
    <location>
        <begin position="204"/>
        <end position="220"/>
    </location>
</feature>
<dbReference type="InParanoid" id="F4R7U0"/>
<dbReference type="VEuPathDB" id="FungiDB:MELLADRAFT_102296"/>
<protein>
    <recommendedName>
        <fullName evidence="6">Urease accessory protein UreD</fullName>
    </recommendedName>
</protein>
<keyword evidence="2" id="KW-0143">Chaperone</keyword>
<proteinExistence type="inferred from homology"/>